<protein>
    <submittedName>
        <fullName evidence="2">Uncharacterized protein</fullName>
    </submittedName>
</protein>
<evidence type="ECO:0000313" key="3">
    <source>
        <dbReference type="Proteomes" id="UP001412239"/>
    </source>
</evidence>
<organism evidence="2 3">
    <name type="scientific">Tuber aestivum</name>
    <name type="common">summer truffle</name>
    <dbReference type="NCBI Taxonomy" id="59557"/>
    <lineage>
        <taxon>Eukaryota</taxon>
        <taxon>Fungi</taxon>
        <taxon>Dikarya</taxon>
        <taxon>Ascomycota</taxon>
        <taxon>Pezizomycotina</taxon>
        <taxon>Pezizomycetes</taxon>
        <taxon>Pezizales</taxon>
        <taxon>Tuberaceae</taxon>
        <taxon>Tuber</taxon>
    </lineage>
</organism>
<dbReference type="EMBL" id="LN891144">
    <property type="protein sequence ID" value="CUS08189.1"/>
    <property type="molecule type" value="Genomic_DNA"/>
</dbReference>
<accession>A0A292PKX0</accession>
<dbReference type="AlphaFoldDB" id="A0A292PKX0"/>
<evidence type="ECO:0000313" key="2">
    <source>
        <dbReference type="EMBL" id="CUS08189.1"/>
    </source>
</evidence>
<feature type="region of interest" description="Disordered" evidence="1">
    <location>
        <begin position="79"/>
        <end position="103"/>
    </location>
</feature>
<proteinExistence type="predicted"/>
<gene>
    <name evidence="2" type="ORF">GSTUAT00007720001</name>
</gene>
<name>A0A292PKX0_9PEZI</name>
<keyword evidence="3" id="KW-1185">Reference proteome</keyword>
<evidence type="ECO:0000256" key="1">
    <source>
        <dbReference type="SAM" id="MobiDB-lite"/>
    </source>
</evidence>
<sequence>MEISNICQCSYLCALLGYRGYHGTCKSGGSSPFLVYVERLLPLKKNKGESRFLPLFVSPCARQCDPTPTWRHNILSKLNNSRRTPGRGRWNCARPPRWRTRRY</sequence>
<reference evidence="2" key="1">
    <citation type="submission" date="2015-10" db="EMBL/GenBank/DDBJ databases">
        <authorList>
            <person name="Regsiter A."/>
            <person name="william w."/>
        </authorList>
    </citation>
    <scope>NUCLEOTIDE SEQUENCE</scope>
    <source>
        <strain evidence="2">Montdore</strain>
    </source>
</reference>
<dbReference type="Proteomes" id="UP001412239">
    <property type="component" value="Unassembled WGS sequence"/>
</dbReference>